<accession>A0AA35WI69</accession>
<name>A0AA35WI69_GEOBA</name>
<dbReference type="EMBL" id="CASHTH010001947">
    <property type="protein sequence ID" value="CAI8022358.1"/>
    <property type="molecule type" value="Genomic_DNA"/>
</dbReference>
<comment type="caution">
    <text evidence="1">The sequence shown here is derived from an EMBL/GenBank/DDBJ whole genome shotgun (WGS) entry which is preliminary data.</text>
</comment>
<proteinExistence type="predicted"/>
<gene>
    <name evidence="1" type="ORF">GBAR_LOCUS13144</name>
</gene>
<dbReference type="AlphaFoldDB" id="A0AA35WI69"/>
<sequence length="91" mass="10604">MATVQDRTSYWEQAKEQGFDLSWLSKLEETVTRESVDDFSMNNTGRVEGSIPRGDVPQFGAYTFRTKSDVWGYNLTKLYQEFVTPPVEFRH</sequence>
<organism evidence="1 2">
    <name type="scientific">Geodia barretti</name>
    <name type="common">Barrett's horny sponge</name>
    <dbReference type="NCBI Taxonomy" id="519541"/>
    <lineage>
        <taxon>Eukaryota</taxon>
        <taxon>Metazoa</taxon>
        <taxon>Porifera</taxon>
        <taxon>Demospongiae</taxon>
        <taxon>Heteroscleromorpha</taxon>
        <taxon>Tetractinellida</taxon>
        <taxon>Astrophorina</taxon>
        <taxon>Geodiidae</taxon>
        <taxon>Geodia</taxon>
    </lineage>
</organism>
<dbReference type="Proteomes" id="UP001174909">
    <property type="component" value="Unassembled WGS sequence"/>
</dbReference>
<keyword evidence="2" id="KW-1185">Reference proteome</keyword>
<evidence type="ECO:0000313" key="2">
    <source>
        <dbReference type="Proteomes" id="UP001174909"/>
    </source>
</evidence>
<reference evidence="1" key="1">
    <citation type="submission" date="2023-03" db="EMBL/GenBank/DDBJ databases">
        <authorList>
            <person name="Steffen K."/>
            <person name="Cardenas P."/>
        </authorList>
    </citation>
    <scope>NUCLEOTIDE SEQUENCE</scope>
</reference>
<evidence type="ECO:0000313" key="1">
    <source>
        <dbReference type="EMBL" id="CAI8022358.1"/>
    </source>
</evidence>
<protein>
    <submittedName>
        <fullName evidence="1">Uncharacterized protein</fullName>
    </submittedName>
</protein>